<keyword evidence="1" id="KW-0812">Transmembrane</keyword>
<evidence type="ECO:0000256" key="1">
    <source>
        <dbReference type="SAM" id="Phobius"/>
    </source>
</evidence>
<organism evidence="2 3">
    <name type="scientific">Parascaris univalens</name>
    <name type="common">Nematode worm</name>
    <dbReference type="NCBI Taxonomy" id="6257"/>
    <lineage>
        <taxon>Eukaryota</taxon>
        <taxon>Metazoa</taxon>
        <taxon>Ecdysozoa</taxon>
        <taxon>Nematoda</taxon>
        <taxon>Chromadorea</taxon>
        <taxon>Rhabditida</taxon>
        <taxon>Spirurina</taxon>
        <taxon>Ascaridomorpha</taxon>
        <taxon>Ascaridoidea</taxon>
        <taxon>Ascarididae</taxon>
        <taxon>Parascaris</taxon>
    </lineage>
</organism>
<keyword evidence="2" id="KW-1185">Reference proteome</keyword>
<keyword evidence="1" id="KW-1133">Transmembrane helix</keyword>
<keyword evidence="1" id="KW-0472">Membrane</keyword>
<accession>A0A915AL82</accession>
<name>A0A915AL82_PARUN</name>
<feature type="transmembrane region" description="Helical" evidence="1">
    <location>
        <begin position="48"/>
        <end position="72"/>
    </location>
</feature>
<reference evidence="3" key="1">
    <citation type="submission" date="2022-11" db="UniProtKB">
        <authorList>
            <consortium name="WormBaseParasite"/>
        </authorList>
    </citation>
    <scope>IDENTIFICATION</scope>
</reference>
<protein>
    <submittedName>
        <fullName evidence="3">Uncharacterized protein</fullName>
    </submittedName>
</protein>
<evidence type="ECO:0000313" key="3">
    <source>
        <dbReference type="WBParaSite" id="PgR009X_g129_t01"/>
    </source>
</evidence>
<sequence>MAGILWSAMLSIYYNFHNCSITKFTSRISDSVTYCALAFLMSRKLYYAILYGTQIFINFAVIHLFGILLIYIKFFSPLQKLRKIHHHMSECPQKFMNSFSIMVYLKVKMEIVRRKYDFVRSRYKFQKRGTNGKMEVLELRGRRDRTEM</sequence>
<evidence type="ECO:0000313" key="2">
    <source>
        <dbReference type="Proteomes" id="UP000887569"/>
    </source>
</evidence>
<dbReference type="WBParaSite" id="PgR009X_g129_t01">
    <property type="protein sequence ID" value="PgR009X_g129_t01"/>
    <property type="gene ID" value="PgR009X_g129"/>
</dbReference>
<dbReference type="Proteomes" id="UP000887569">
    <property type="component" value="Unplaced"/>
</dbReference>
<proteinExistence type="predicted"/>
<dbReference type="AlphaFoldDB" id="A0A915AL82"/>